<keyword evidence="9" id="KW-0472">Membrane</keyword>
<evidence type="ECO:0000256" key="7">
    <source>
        <dbReference type="ARBA" id="ARBA00022777"/>
    </source>
</evidence>
<keyword evidence="8" id="KW-0067">ATP-binding</keyword>
<proteinExistence type="predicted"/>
<dbReference type="GO" id="GO:0005524">
    <property type="term" value="F:ATP binding"/>
    <property type="evidence" value="ECO:0007669"/>
    <property type="project" value="UniProtKB-KW"/>
</dbReference>
<keyword evidence="9" id="KW-1133">Transmembrane helix</keyword>
<dbReference type="PANTHER" id="PTHR41523:SF7">
    <property type="entry name" value="HISTIDINE KINASE"/>
    <property type="match status" value="1"/>
</dbReference>
<dbReference type="Gene3D" id="3.30.450.20">
    <property type="entry name" value="PAS domain"/>
    <property type="match status" value="1"/>
</dbReference>
<dbReference type="InterPro" id="IPR029016">
    <property type="entry name" value="GAF-like_dom_sf"/>
</dbReference>
<evidence type="ECO:0000313" key="12">
    <source>
        <dbReference type="Proteomes" id="UP000182840"/>
    </source>
</evidence>
<accession>A0A1L3SXM6</accession>
<evidence type="ECO:0000256" key="9">
    <source>
        <dbReference type="SAM" id="Phobius"/>
    </source>
</evidence>
<keyword evidence="7" id="KW-0418">Kinase</keyword>
<sequence length="784" mass="85391">MCSLGIICALSLDSLIINALSKTWNLGELPALKPVGVRGGRMVGKGGGDPWRAPGWWLVLLPAVAILPVMVFAILLTAQLSGGKEQQLEADLIAIADASVGLGDRILSDYLLKIEILSDLALFPEAFQSQADRLLSEGPWLTIRLHDKNGRAISSLMRPGLPDSARAILRGEPEAFESGTLPAVVAGDEAGFSFLLIRQEASNQSMSLTAIISLDPFSKALQTLDLPEGWIAALLGPGHRIAGRSRAVERYVGRRATPSLIDMIDSTPEDLFYSYNQEGEPVYTAIGRSSITGWSAAVGAPAGVARQIINQSRWWLAAGAASAAGVAALLAWLVMQKIRNEREAERRSLKAEGERQAEARLQDITAQFPGVLYRRVLHPDGTVTFPFISSSSDTPFSARLNDLMREKMTVEQVSQIFATSEARTRFTEEIRKSASTLDLFEFEGPIVGEDGTLSWIRSLARPHRRSDGSVVWDGALLDVSELKATAEALERRTSALQTVHAINLQLAAELDVQKVMQSVTDATTRLIGAGFGAFFRNPGPGEETYELFTLSGADRKAFANFPMPRHTQVFGPTLRGEGTMLSDDITSDVRYGQNDPHFGMPPGHLPVRSYLAVPVTSRSGEVVGGLFFGHPEQGIFDESAAQAVESIAAQTAVAMDNARMFQQAKVELDHRRRSEEHQRLLLSELNHRVKNTLAVVVSIADQTARVSRDREEFITAFRRRLIAIADGHTLLSEAEWKAAPLGLIISKALEKQLPGDDKHIQIHGPNVAVPPRQAIALSLVFHEL</sequence>
<dbReference type="Gene3D" id="3.30.450.40">
    <property type="match status" value="1"/>
</dbReference>
<evidence type="ECO:0000256" key="2">
    <source>
        <dbReference type="ARBA" id="ARBA00012438"/>
    </source>
</evidence>
<reference evidence="12" key="1">
    <citation type="submission" date="2016-11" db="EMBL/GenBank/DDBJ databases">
        <title>Mesorhizobium oceanicum sp. nov., isolated from deep seawater in South China Sea.</title>
        <authorList>
            <person name="Fu G.-Y."/>
        </authorList>
    </citation>
    <scope>NUCLEOTIDE SEQUENCE [LARGE SCALE GENOMIC DNA]</scope>
    <source>
        <strain evidence="12">B7</strain>
    </source>
</reference>
<dbReference type="SMART" id="SM00911">
    <property type="entry name" value="HWE_HK"/>
    <property type="match status" value="1"/>
</dbReference>
<dbReference type="InterPro" id="IPR000700">
    <property type="entry name" value="PAS-assoc_C"/>
</dbReference>
<dbReference type="Pfam" id="PF13185">
    <property type="entry name" value="GAF_2"/>
    <property type="match status" value="1"/>
</dbReference>
<dbReference type="GO" id="GO:0004673">
    <property type="term" value="F:protein histidine kinase activity"/>
    <property type="evidence" value="ECO:0007669"/>
    <property type="project" value="UniProtKB-EC"/>
</dbReference>
<feature type="transmembrane region" description="Helical" evidence="9">
    <location>
        <begin position="56"/>
        <end position="78"/>
    </location>
</feature>
<keyword evidence="9" id="KW-0812">Transmembrane</keyword>
<dbReference type="SUPFAM" id="SSF55781">
    <property type="entry name" value="GAF domain-like"/>
    <property type="match status" value="1"/>
</dbReference>
<keyword evidence="5" id="KW-0677">Repeat</keyword>
<organism evidence="11 12">
    <name type="scientific">Aquibium oceanicum</name>
    <dbReference type="NCBI Taxonomy" id="1670800"/>
    <lineage>
        <taxon>Bacteria</taxon>
        <taxon>Pseudomonadati</taxon>
        <taxon>Pseudomonadota</taxon>
        <taxon>Alphaproteobacteria</taxon>
        <taxon>Hyphomicrobiales</taxon>
        <taxon>Phyllobacteriaceae</taxon>
        <taxon>Aquibium</taxon>
    </lineage>
</organism>
<evidence type="ECO:0000256" key="6">
    <source>
        <dbReference type="ARBA" id="ARBA00022741"/>
    </source>
</evidence>
<evidence type="ECO:0000256" key="1">
    <source>
        <dbReference type="ARBA" id="ARBA00000085"/>
    </source>
</evidence>
<dbReference type="PROSITE" id="PS50113">
    <property type="entry name" value="PAC"/>
    <property type="match status" value="1"/>
</dbReference>
<gene>
    <name evidence="11" type="ORF">BSQ44_24535</name>
</gene>
<comment type="catalytic activity">
    <reaction evidence="1">
        <text>ATP + protein L-histidine = ADP + protein N-phospho-L-histidine.</text>
        <dbReference type="EC" id="2.7.13.3"/>
    </reaction>
</comment>
<dbReference type="AlphaFoldDB" id="A0A1L3SXM6"/>
<protein>
    <recommendedName>
        <fullName evidence="2">histidine kinase</fullName>
        <ecNumber evidence="2">2.7.13.3</ecNumber>
    </recommendedName>
</protein>
<dbReference type="EC" id="2.7.13.3" evidence="2"/>
<keyword evidence="4" id="KW-0808">Transferase</keyword>
<name>A0A1L3SXM6_9HYPH</name>
<dbReference type="EMBL" id="CP018171">
    <property type="protein sequence ID" value="APH74183.1"/>
    <property type="molecule type" value="Genomic_DNA"/>
</dbReference>
<dbReference type="InterPro" id="IPR011102">
    <property type="entry name" value="Sig_transdc_His_kinase_HWE"/>
</dbReference>
<keyword evidence="3" id="KW-0597">Phosphoprotein</keyword>
<dbReference type="Pfam" id="PF07536">
    <property type="entry name" value="HWE_HK"/>
    <property type="match status" value="1"/>
</dbReference>
<evidence type="ECO:0000256" key="5">
    <source>
        <dbReference type="ARBA" id="ARBA00022737"/>
    </source>
</evidence>
<keyword evidence="6" id="KW-0547">Nucleotide-binding</keyword>
<evidence type="ECO:0000256" key="3">
    <source>
        <dbReference type="ARBA" id="ARBA00022553"/>
    </source>
</evidence>
<dbReference type="SMART" id="SM00065">
    <property type="entry name" value="GAF"/>
    <property type="match status" value="1"/>
</dbReference>
<feature type="transmembrane region" description="Helical" evidence="9">
    <location>
        <begin position="314"/>
        <end position="335"/>
    </location>
</feature>
<keyword evidence="12" id="KW-1185">Reference proteome</keyword>
<dbReference type="InterPro" id="IPR003018">
    <property type="entry name" value="GAF"/>
</dbReference>
<evidence type="ECO:0000256" key="4">
    <source>
        <dbReference type="ARBA" id="ARBA00022679"/>
    </source>
</evidence>
<dbReference type="STRING" id="1670800.BSQ44_24535"/>
<dbReference type="Proteomes" id="UP000182840">
    <property type="component" value="Chromosome"/>
</dbReference>
<dbReference type="PANTHER" id="PTHR41523">
    <property type="entry name" value="TWO-COMPONENT SYSTEM SENSOR PROTEIN"/>
    <property type="match status" value="1"/>
</dbReference>
<evidence type="ECO:0000313" key="11">
    <source>
        <dbReference type="EMBL" id="APH74183.1"/>
    </source>
</evidence>
<dbReference type="InterPro" id="IPR035965">
    <property type="entry name" value="PAS-like_dom_sf"/>
</dbReference>
<dbReference type="KEGG" id="meso:BSQ44_24535"/>
<feature type="domain" description="PAC" evidence="10">
    <location>
        <begin position="440"/>
        <end position="491"/>
    </location>
</feature>
<evidence type="ECO:0000256" key="8">
    <source>
        <dbReference type="ARBA" id="ARBA00022840"/>
    </source>
</evidence>
<evidence type="ECO:0000259" key="10">
    <source>
        <dbReference type="PROSITE" id="PS50113"/>
    </source>
</evidence>
<dbReference type="SUPFAM" id="SSF55785">
    <property type="entry name" value="PYP-like sensor domain (PAS domain)"/>
    <property type="match status" value="1"/>
</dbReference>